<organism evidence="2 3">
    <name type="scientific">Funneliformis mosseae</name>
    <name type="common">Endomycorrhizal fungus</name>
    <name type="synonym">Glomus mosseae</name>
    <dbReference type="NCBI Taxonomy" id="27381"/>
    <lineage>
        <taxon>Eukaryota</taxon>
        <taxon>Fungi</taxon>
        <taxon>Fungi incertae sedis</taxon>
        <taxon>Mucoromycota</taxon>
        <taxon>Glomeromycotina</taxon>
        <taxon>Glomeromycetes</taxon>
        <taxon>Glomerales</taxon>
        <taxon>Glomeraceae</taxon>
        <taxon>Funneliformis</taxon>
    </lineage>
</organism>
<comment type="caution">
    <text evidence="2">The sequence shown here is derived from an EMBL/GenBank/DDBJ whole genome shotgun (WGS) entry which is preliminary data.</text>
</comment>
<sequence length="131" mass="15100">IIEASERQDNSAEQDDFATPEISAINLETSEKILPEENTSLSADFEDYIKMLTGSFVNKTANWRPYENEAREIFDKIKAEKRFNLEEMCLHIAMEIRELGGNIKKVTVQGFYERNIKKKDSYISTLDDIGL</sequence>
<feature type="compositionally biased region" description="Basic and acidic residues" evidence="1">
    <location>
        <begin position="1"/>
        <end position="10"/>
    </location>
</feature>
<dbReference type="AlphaFoldDB" id="A0A9N9ECU8"/>
<name>A0A9N9ECU8_FUNMO</name>
<proteinExistence type="predicted"/>
<feature type="region of interest" description="Disordered" evidence="1">
    <location>
        <begin position="1"/>
        <end position="21"/>
    </location>
</feature>
<protein>
    <submittedName>
        <fullName evidence="2">6868_t:CDS:1</fullName>
    </submittedName>
</protein>
<dbReference type="Proteomes" id="UP000789375">
    <property type="component" value="Unassembled WGS sequence"/>
</dbReference>
<feature type="non-terminal residue" evidence="2">
    <location>
        <position position="1"/>
    </location>
</feature>
<accession>A0A9N9ECU8</accession>
<evidence type="ECO:0000313" key="2">
    <source>
        <dbReference type="EMBL" id="CAG8671373.1"/>
    </source>
</evidence>
<evidence type="ECO:0000256" key="1">
    <source>
        <dbReference type="SAM" id="MobiDB-lite"/>
    </source>
</evidence>
<dbReference type="EMBL" id="CAJVPP010005899">
    <property type="protein sequence ID" value="CAG8671373.1"/>
    <property type="molecule type" value="Genomic_DNA"/>
</dbReference>
<keyword evidence="3" id="KW-1185">Reference proteome</keyword>
<gene>
    <name evidence="2" type="ORF">FMOSSE_LOCUS12428</name>
</gene>
<evidence type="ECO:0000313" key="3">
    <source>
        <dbReference type="Proteomes" id="UP000789375"/>
    </source>
</evidence>
<reference evidence="2" key="1">
    <citation type="submission" date="2021-06" db="EMBL/GenBank/DDBJ databases">
        <authorList>
            <person name="Kallberg Y."/>
            <person name="Tangrot J."/>
            <person name="Rosling A."/>
        </authorList>
    </citation>
    <scope>NUCLEOTIDE SEQUENCE</scope>
    <source>
        <strain evidence="2">87-6 pot B 2015</strain>
    </source>
</reference>